<evidence type="ECO:0000256" key="4">
    <source>
        <dbReference type="ARBA" id="ARBA00022448"/>
    </source>
</evidence>
<feature type="compositionally biased region" description="Polar residues" evidence="16">
    <location>
        <begin position="61"/>
        <end position="72"/>
    </location>
</feature>
<evidence type="ECO:0000256" key="16">
    <source>
        <dbReference type="SAM" id="MobiDB-lite"/>
    </source>
</evidence>
<comment type="function">
    <text evidence="13">Essential component of the TIM23 complex, a complex that mediates the translocation of transit peptide-containing proteins across the mitochondrial inner membrane. Required to direct preproteins in transit and direct them to the channel protein TIM23, and possibly facilitates transfer of the translocating proteins from the TOM complex to the TIM23 complex.</text>
</comment>
<keyword evidence="5" id="KW-0812">Transmembrane</keyword>
<dbReference type="Gene3D" id="3.40.50.1000">
    <property type="entry name" value="HAD superfamily/HAD-like"/>
    <property type="match status" value="1"/>
</dbReference>
<dbReference type="InterPro" id="IPR023214">
    <property type="entry name" value="HAD_sf"/>
</dbReference>
<evidence type="ECO:0000313" key="19">
    <source>
        <dbReference type="Proteomes" id="UP000191285"/>
    </source>
</evidence>
<dbReference type="GO" id="GO:0015031">
    <property type="term" value="P:protein transport"/>
    <property type="evidence" value="ECO:0007669"/>
    <property type="project" value="UniProtKB-KW"/>
</dbReference>
<dbReference type="FunFam" id="3.40.50.1000:FF:000019">
    <property type="entry name" value="Mitochondrial import inner membrane translocase subunit TIM50"/>
    <property type="match status" value="1"/>
</dbReference>
<dbReference type="InterPro" id="IPR050365">
    <property type="entry name" value="TIM50"/>
</dbReference>
<keyword evidence="9" id="KW-1133">Transmembrane helix</keyword>
<comment type="caution">
    <text evidence="18">The sequence shown here is derived from an EMBL/GenBank/DDBJ whole genome shotgun (WGS) entry which is preliminary data.</text>
</comment>
<name>A0A1V6T1Z3_9EURO</name>
<feature type="region of interest" description="Disordered" evidence="16">
    <location>
        <begin position="22"/>
        <end position="151"/>
    </location>
</feature>
<sequence length="520" mass="58957">MLSRAALPLTRPNVFASAFRASSALSAQRPRWYAKGKGSAPYDLPESMQSEEKVKKHKSTQKPQEAQYTTEQPEFDTKAQPETTKPSEAEEFPEKPLPDLTQGIPSTLAAELEGRTTRKPGLNLTEDPTSEEYSDEKRGGGGGDIPKGGYETSMDRRKARMANIMYALMLAAGVAGMGYLGRNWETEEEERAHPEQPSGWGLGLWYNRVRARTGDLTSYYKDPAFPKLLPDEDPTMRQPYTLVLSLEDLLVHSEWSREHGWRVAKRPGVDYFLRYLNQYYELVLFTSVPSMMADQVLRKLDPYRIIRWPLFREATRYKDGEYIKDLEYLNRDLSKVILIDTKEEHARLQPENAVVLDKWTGDPKDKTLVALIPFLEYLAGMGVEDVRPVLKSFDGTVIPVEFAKREKAMRERFEKELAEEKKKKPSLSMGSLAGALGLSSGRTIDGEVSPSEGLAQGKMLWDQIRERGQKNYEMIEREIRENGEKWLAEMAAEEEKARQEQMASMKGSFTGVFGAGGNKE</sequence>
<keyword evidence="12" id="KW-0472">Membrane</keyword>
<keyword evidence="10 15" id="KW-0811">Translocation</keyword>
<evidence type="ECO:0000256" key="6">
    <source>
        <dbReference type="ARBA" id="ARBA00022792"/>
    </source>
</evidence>
<dbReference type="PROSITE" id="PS50969">
    <property type="entry name" value="FCP1"/>
    <property type="match status" value="1"/>
</dbReference>
<protein>
    <recommendedName>
        <fullName evidence="3 15">Mitochondrial import inner membrane translocase subunit TIM50</fullName>
    </recommendedName>
</protein>
<evidence type="ECO:0000256" key="10">
    <source>
        <dbReference type="ARBA" id="ARBA00023010"/>
    </source>
</evidence>
<organism evidence="18 19">
    <name type="scientific">Penicillium steckii</name>
    <dbReference type="NCBI Taxonomy" id="303698"/>
    <lineage>
        <taxon>Eukaryota</taxon>
        <taxon>Fungi</taxon>
        <taxon>Dikarya</taxon>
        <taxon>Ascomycota</taxon>
        <taxon>Pezizomycotina</taxon>
        <taxon>Eurotiomycetes</taxon>
        <taxon>Eurotiomycetidae</taxon>
        <taxon>Eurotiales</taxon>
        <taxon>Aspergillaceae</taxon>
        <taxon>Penicillium</taxon>
    </lineage>
</organism>
<dbReference type="InterPro" id="IPR004274">
    <property type="entry name" value="FCP1_dom"/>
</dbReference>
<evidence type="ECO:0000256" key="1">
    <source>
        <dbReference type="ARBA" id="ARBA00004434"/>
    </source>
</evidence>
<dbReference type="Proteomes" id="UP000191285">
    <property type="component" value="Unassembled WGS sequence"/>
</dbReference>
<comment type="subunit">
    <text evidence="14">Component of the TIM23 complex, at least composed of TIM23/timX, TIM17/timQ, tim50 and TIM21/timU. Interacts with preproteins in transit.</text>
</comment>
<accession>A0A1V6T1Z3</accession>
<keyword evidence="8 15" id="KW-0809">Transit peptide</keyword>
<dbReference type="Pfam" id="PF03031">
    <property type="entry name" value="NIF"/>
    <property type="match status" value="1"/>
</dbReference>
<feature type="compositionally biased region" description="Basic and acidic residues" evidence="16">
    <location>
        <begin position="75"/>
        <end position="97"/>
    </location>
</feature>
<dbReference type="PANTHER" id="PTHR12210">
    <property type="entry name" value="DULLARD PROTEIN PHOSPHATASE"/>
    <property type="match status" value="1"/>
</dbReference>
<evidence type="ECO:0000256" key="12">
    <source>
        <dbReference type="ARBA" id="ARBA00023136"/>
    </source>
</evidence>
<feature type="domain" description="FCP1 homology" evidence="17">
    <location>
        <begin position="235"/>
        <end position="378"/>
    </location>
</feature>
<dbReference type="InterPro" id="IPR036412">
    <property type="entry name" value="HAD-like_sf"/>
</dbReference>
<keyword evidence="11 15" id="KW-0496">Mitochondrion</keyword>
<evidence type="ECO:0000256" key="15">
    <source>
        <dbReference type="RuleBase" id="RU365079"/>
    </source>
</evidence>
<dbReference type="AlphaFoldDB" id="A0A1V6T1Z3"/>
<dbReference type="SMART" id="SM00577">
    <property type="entry name" value="CPDc"/>
    <property type="match status" value="1"/>
</dbReference>
<keyword evidence="19" id="KW-1185">Reference proteome</keyword>
<dbReference type="OrthoDB" id="287041at2759"/>
<keyword evidence="7 15" id="KW-0653">Protein transport</keyword>
<evidence type="ECO:0000256" key="9">
    <source>
        <dbReference type="ARBA" id="ARBA00022989"/>
    </source>
</evidence>
<proteinExistence type="inferred from homology"/>
<dbReference type="STRING" id="303698.A0A1V6T1Z3"/>
<evidence type="ECO:0000313" key="18">
    <source>
        <dbReference type="EMBL" id="OQE19989.1"/>
    </source>
</evidence>
<keyword evidence="6" id="KW-0999">Mitochondrion inner membrane</keyword>
<evidence type="ECO:0000256" key="14">
    <source>
        <dbReference type="ARBA" id="ARBA00061871"/>
    </source>
</evidence>
<dbReference type="GO" id="GO:0005744">
    <property type="term" value="C:TIM23 mitochondrial import inner membrane translocase complex"/>
    <property type="evidence" value="ECO:0007669"/>
    <property type="project" value="UniProtKB-UniRule"/>
</dbReference>
<dbReference type="CDD" id="cd07521">
    <property type="entry name" value="HAD_FCP1-like"/>
    <property type="match status" value="1"/>
</dbReference>
<evidence type="ECO:0000259" key="17">
    <source>
        <dbReference type="PROSITE" id="PS50969"/>
    </source>
</evidence>
<evidence type="ECO:0000256" key="2">
    <source>
        <dbReference type="ARBA" id="ARBA00006344"/>
    </source>
</evidence>
<evidence type="ECO:0000256" key="3">
    <source>
        <dbReference type="ARBA" id="ARBA00020799"/>
    </source>
</evidence>
<evidence type="ECO:0000256" key="5">
    <source>
        <dbReference type="ARBA" id="ARBA00022692"/>
    </source>
</evidence>
<reference evidence="19" key="1">
    <citation type="journal article" date="2017" name="Nat. Microbiol.">
        <title>Global analysis of biosynthetic gene clusters reveals vast potential of secondary metabolite production in Penicillium species.</title>
        <authorList>
            <person name="Nielsen J.C."/>
            <person name="Grijseels S."/>
            <person name="Prigent S."/>
            <person name="Ji B."/>
            <person name="Dainat J."/>
            <person name="Nielsen K.F."/>
            <person name="Frisvad J.C."/>
            <person name="Workman M."/>
            <person name="Nielsen J."/>
        </authorList>
    </citation>
    <scope>NUCLEOTIDE SEQUENCE [LARGE SCALE GENOMIC DNA]</scope>
    <source>
        <strain evidence="19">IBT 24891</strain>
    </source>
</reference>
<evidence type="ECO:0000256" key="7">
    <source>
        <dbReference type="ARBA" id="ARBA00022927"/>
    </source>
</evidence>
<dbReference type="EMBL" id="MLKD01000014">
    <property type="protein sequence ID" value="OQE19989.1"/>
    <property type="molecule type" value="Genomic_DNA"/>
</dbReference>
<evidence type="ECO:0000256" key="13">
    <source>
        <dbReference type="ARBA" id="ARBA00059797"/>
    </source>
</evidence>
<dbReference type="SUPFAM" id="SSF56784">
    <property type="entry name" value="HAD-like"/>
    <property type="match status" value="1"/>
</dbReference>
<evidence type="ECO:0000256" key="11">
    <source>
        <dbReference type="ARBA" id="ARBA00023128"/>
    </source>
</evidence>
<comment type="similarity">
    <text evidence="2 15">Belongs to the TIM50 family.</text>
</comment>
<keyword evidence="4 15" id="KW-0813">Transport</keyword>
<gene>
    <name evidence="18" type="ORF">PENSTE_c014G03955</name>
</gene>
<evidence type="ECO:0000256" key="8">
    <source>
        <dbReference type="ARBA" id="ARBA00022946"/>
    </source>
</evidence>
<comment type="subcellular location">
    <subcellularLocation>
        <location evidence="1 15">Mitochondrion inner membrane</location>
        <topology evidence="1 15">Single-pass membrane protein</topology>
    </subcellularLocation>
</comment>